<sequence length="408" mass="45183">MLTSSRIKNYLSKSYYTLGRKSTQIAVVMSTKPVTSLKSTYPIQMVPGPQPLPLFSPPMALAELDPAAARQVAKVIKSHSVHFNDSHTQRPTGLRRPKCARCRNHGLIAWVKGHKRHCAYRDCTCAQCILIVERQRVMAAQVALKRRQAVEEVLALDWQRMTSGLPNNVYAEPDVSKDTDRAATCSLPQKQRSERQNIPATYPNYRGETKVSTKPVDLFSTDETRVDTVVQPNAASSPIARQDSLTGSSLSPVRLEDTDQLRNGSPYPRTTSPSITQSYSSKINNPNVTRMDTAQSQALLLSALFQQLPKPPHFQYTESVTRGGSGKQDFPCTSMTVPTPGFLQYPISVSHMTSDSRESMRVAGIPYEIPSQQLNLARPGIPNALNWVSFLGGSVPNIDPFFSGRMHN</sequence>
<evidence type="ECO:0000256" key="3">
    <source>
        <dbReference type="ARBA" id="ARBA00023125"/>
    </source>
</evidence>
<dbReference type="GO" id="GO:0007548">
    <property type="term" value="P:sex differentiation"/>
    <property type="evidence" value="ECO:0007669"/>
    <property type="project" value="TreeGrafter"/>
</dbReference>
<evidence type="ECO:0000256" key="4">
    <source>
        <dbReference type="ARBA" id="ARBA00023242"/>
    </source>
</evidence>
<dbReference type="EMBL" id="SUNJ01010137">
    <property type="protein sequence ID" value="TPP59875.1"/>
    <property type="molecule type" value="Genomic_DNA"/>
</dbReference>
<protein>
    <recommendedName>
        <fullName evidence="7">DM domain-containing protein</fullName>
    </recommendedName>
</protein>
<dbReference type="STRING" id="46835.A0A504YHK7"/>
<dbReference type="GO" id="GO:0000981">
    <property type="term" value="F:DNA-binding transcription factor activity, RNA polymerase II-specific"/>
    <property type="evidence" value="ECO:0007669"/>
    <property type="project" value="TreeGrafter"/>
</dbReference>
<dbReference type="SUPFAM" id="SSF82927">
    <property type="entry name" value="Cysteine-rich DNA binding domain, (DM domain)"/>
    <property type="match status" value="1"/>
</dbReference>
<dbReference type="Gene3D" id="4.10.1040.10">
    <property type="entry name" value="DM DNA-binding domain"/>
    <property type="match status" value="1"/>
</dbReference>
<evidence type="ECO:0000256" key="5">
    <source>
        <dbReference type="PROSITE-ProRule" id="PRU00070"/>
    </source>
</evidence>
<dbReference type="InterPro" id="IPR036407">
    <property type="entry name" value="DM_DNA-bd_sf"/>
</dbReference>
<keyword evidence="3 5" id="KW-0238">DNA-binding</keyword>
<dbReference type="GO" id="GO:0046872">
    <property type="term" value="F:metal ion binding"/>
    <property type="evidence" value="ECO:0007669"/>
    <property type="project" value="UniProtKB-KW"/>
</dbReference>
<comment type="subcellular location">
    <subcellularLocation>
        <location evidence="5">Nucleus</location>
    </subcellularLocation>
</comment>
<keyword evidence="1 5" id="KW-0479">Metal-binding</keyword>
<keyword evidence="2 5" id="KW-0862">Zinc</keyword>
<dbReference type="FunFam" id="4.10.1040.10:FF:000001">
    <property type="entry name" value="doublesex- and mab-3-related transcription factor 1"/>
    <property type="match status" value="1"/>
</dbReference>
<evidence type="ECO:0000313" key="8">
    <source>
        <dbReference type="EMBL" id="TPP59875.1"/>
    </source>
</evidence>
<gene>
    <name evidence="8" type="ORF">FGIG_03158</name>
</gene>
<dbReference type="PANTHER" id="PTHR12322">
    <property type="entry name" value="DOUBLESEX AND MAB-3 RELATED TRANSCRIPTION FACTOR DMRT"/>
    <property type="match status" value="1"/>
</dbReference>
<dbReference type="SMART" id="SM00301">
    <property type="entry name" value="DM"/>
    <property type="match status" value="1"/>
</dbReference>
<feature type="region of interest" description="Disordered" evidence="6">
    <location>
        <begin position="171"/>
        <end position="195"/>
    </location>
</feature>
<organism evidence="8 9">
    <name type="scientific">Fasciola gigantica</name>
    <name type="common">Giant liver fluke</name>
    <dbReference type="NCBI Taxonomy" id="46835"/>
    <lineage>
        <taxon>Eukaryota</taxon>
        <taxon>Metazoa</taxon>
        <taxon>Spiralia</taxon>
        <taxon>Lophotrochozoa</taxon>
        <taxon>Platyhelminthes</taxon>
        <taxon>Trematoda</taxon>
        <taxon>Digenea</taxon>
        <taxon>Plagiorchiida</taxon>
        <taxon>Echinostomata</taxon>
        <taxon>Echinostomatoidea</taxon>
        <taxon>Fasciolidae</taxon>
        <taxon>Fasciola</taxon>
    </lineage>
</organism>
<name>A0A504YHK7_FASGI</name>
<feature type="region of interest" description="Disordered" evidence="6">
    <location>
        <begin position="223"/>
        <end position="280"/>
    </location>
</feature>
<evidence type="ECO:0000259" key="7">
    <source>
        <dbReference type="PROSITE" id="PS50809"/>
    </source>
</evidence>
<accession>A0A504YHK7</accession>
<dbReference type="PROSITE" id="PS40000">
    <property type="entry name" value="DM_1"/>
    <property type="match status" value="1"/>
</dbReference>
<dbReference type="InterPro" id="IPR026607">
    <property type="entry name" value="DMRT"/>
</dbReference>
<dbReference type="InterPro" id="IPR001275">
    <property type="entry name" value="DM_DNA-bd"/>
</dbReference>
<keyword evidence="9" id="KW-1185">Reference proteome</keyword>
<evidence type="ECO:0000256" key="1">
    <source>
        <dbReference type="ARBA" id="ARBA00022723"/>
    </source>
</evidence>
<dbReference type="OrthoDB" id="6162476at2759"/>
<feature type="compositionally biased region" description="Polar residues" evidence="6">
    <location>
        <begin position="268"/>
        <end position="280"/>
    </location>
</feature>
<feature type="DNA-binding region" description="DM" evidence="5">
    <location>
        <begin position="99"/>
        <end position="146"/>
    </location>
</feature>
<dbReference type="Proteomes" id="UP000316759">
    <property type="component" value="Unassembled WGS sequence"/>
</dbReference>
<dbReference type="Pfam" id="PF00751">
    <property type="entry name" value="DM"/>
    <property type="match status" value="1"/>
</dbReference>
<feature type="domain" description="DM" evidence="7">
    <location>
        <begin position="99"/>
        <end position="146"/>
    </location>
</feature>
<dbReference type="GO" id="GO:0005634">
    <property type="term" value="C:nucleus"/>
    <property type="evidence" value="ECO:0007669"/>
    <property type="project" value="UniProtKB-SubCell"/>
</dbReference>
<evidence type="ECO:0000256" key="2">
    <source>
        <dbReference type="ARBA" id="ARBA00022833"/>
    </source>
</evidence>
<comment type="caution">
    <text evidence="8">The sequence shown here is derived from an EMBL/GenBank/DDBJ whole genome shotgun (WGS) entry which is preliminary data.</text>
</comment>
<dbReference type="AlphaFoldDB" id="A0A504YHK7"/>
<dbReference type="GO" id="GO:0000978">
    <property type="term" value="F:RNA polymerase II cis-regulatory region sequence-specific DNA binding"/>
    <property type="evidence" value="ECO:0007669"/>
    <property type="project" value="TreeGrafter"/>
</dbReference>
<evidence type="ECO:0000313" key="9">
    <source>
        <dbReference type="Proteomes" id="UP000316759"/>
    </source>
</evidence>
<keyword evidence="4 5" id="KW-0539">Nucleus</keyword>
<evidence type="ECO:0000256" key="6">
    <source>
        <dbReference type="SAM" id="MobiDB-lite"/>
    </source>
</evidence>
<dbReference type="PANTHER" id="PTHR12322:SF118">
    <property type="entry name" value="DM DOMAIN-CONTAINING PROTEIN"/>
    <property type="match status" value="1"/>
</dbReference>
<dbReference type="PROSITE" id="PS50809">
    <property type="entry name" value="DM_2"/>
    <property type="match status" value="1"/>
</dbReference>
<proteinExistence type="predicted"/>
<reference evidence="8 9" key="1">
    <citation type="submission" date="2019-04" db="EMBL/GenBank/DDBJ databases">
        <title>Annotation for the trematode Fasciola gigantica.</title>
        <authorList>
            <person name="Choi Y.-J."/>
        </authorList>
    </citation>
    <scope>NUCLEOTIDE SEQUENCE [LARGE SCALE GENOMIC DNA]</scope>
    <source>
        <strain evidence="8">Uganda_cow_1</strain>
    </source>
</reference>